<feature type="compositionally biased region" description="Basic and acidic residues" evidence="1">
    <location>
        <begin position="8"/>
        <end position="24"/>
    </location>
</feature>
<accession>A0A1X6X6G2</accession>
<sequence>MPSLADASARRIDPPCRRGTDRQGTRQSDPVMAVTGTA</sequence>
<evidence type="ECO:0000256" key="1">
    <source>
        <dbReference type="SAM" id="MobiDB-lite"/>
    </source>
</evidence>
<proteinExistence type="predicted"/>
<dbReference type="AlphaFoldDB" id="A0A1X6X6G2"/>
<evidence type="ECO:0000313" key="3">
    <source>
        <dbReference type="Proteomes" id="UP000195981"/>
    </source>
</evidence>
<name>A0A1X6X6G2_9MICO</name>
<gene>
    <name evidence="2" type="ORF">FM110_11780</name>
</gene>
<organism evidence="2 3">
    <name type="scientific">Brachybacterium nesterenkovii</name>
    <dbReference type="NCBI Taxonomy" id="47847"/>
    <lineage>
        <taxon>Bacteria</taxon>
        <taxon>Bacillati</taxon>
        <taxon>Actinomycetota</taxon>
        <taxon>Actinomycetes</taxon>
        <taxon>Micrococcales</taxon>
        <taxon>Dermabacteraceae</taxon>
        <taxon>Brachybacterium</taxon>
    </lineage>
</organism>
<dbReference type="Proteomes" id="UP000195981">
    <property type="component" value="Unassembled WGS sequence"/>
</dbReference>
<keyword evidence="3" id="KW-1185">Reference proteome</keyword>
<reference evidence="2 3" key="1">
    <citation type="submission" date="2017-02" db="EMBL/GenBank/DDBJ databases">
        <authorList>
            <person name="Peterson S.W."/>
        </authorList>
    </citation>
    <scope>NUCLEOTIDE SEQUENCE [LARGE SCALE GENOMIC DNA]</scope>
    <source>
        <strain evidence="2 3">CIP104813</strain>
    </source>
</reference>
<protein>
    <submittedName>
        <fullName evidence="2">Uncharacterized protein</fullName>
    </submittedName>
</protein>
<feature type="region of interest" description="Disordered" evidence="1">
    <location>
        <begin position="1"/>
        <end position="38"/>
    </location>
</feature>
<dbReference type="EMBL" id="FWFG01000101">
    <property type="protein sequence ID" value="SLM94730.1"/>
    <property type="molecule type" value="Genomic_DNA"/>
</dbReference>
<evidence type="ECO:0000313" key="2">
    <source>
        <dbReference type="EMBL" id="SLM94730.1"/>
    </source>
</evidence>